<proteinExistence type="predicted"/>
<name>A0A6A4RXT5_SCOMX</name>
<organism evidence="2 3">
    <name type="scientific">Scophthalmus maximus</name>
    <name type="common">Turbot</name>
    <name type="synonym">Psetta maxima</name>
    <dbReference type="NCBI Taxonomy" id="52904"/>
    <lineage>
        <taxon>Eukaryota</taxon>
        <taxon>Metazoa</taxon>
        <taxon>Chordata</taxon>
        <taxon>Craniata</taxon>
        <taxon>Vertebrata</taxon>
        <taxon>Euteleostomi</taxon>
        <taxon>Actinopterygii</taxon>
        <taxon>Neopterygii</taxon>
        <taxon>Teleostei</taxon>
        <taxon>Neoteleostei</taxon>
        <taxon>Acanthomorphata</taxon>
        <taxon>Carangaria</taxon>
        <taxon>Pleuronectiformes</taxon>
        <taxon>Pleuronectoidei</taxon>
        <taxon>Scophthalmidae</taxon>
        <taxon>Scophthalmus</taxon>
    </lineage>
</organism>
<gene>
    <name evidence="2" type="ORF">F2P81_022020</name>
</gene>
<dbReference type="Proteomes" id="UP000438429">
    <property type="component" value="Unassembled WGS sequence"/>
</dbReference>
<accession>A0A6A4RXT5</accession>
<evidence type="ECO:0000313" key="2">
    <source>
        <dbReference type="EMBL" id="KAF0025139.1"/>
    </source>
</evidence>
<dbReference type="EMBL" id="VEVO01000020">
    <property type="protein sequence ID" value="KAF0025139.1"/>
    <property type="molecule type" value="Genomic_DNA"/>
</dbReference>
<evidence type="ECO:0000256" key="1">
    <source>
        <dbReference type="SAM" id="MobiDB-lite"/>
    </source>
</evidence>
<protein>
    <submittedName>
        <fullName evidence="2">Uncharacterized protein</fullName>
    </submittedName>
</protein>
<comment type="caution">
    <text evidence="2">The sequence shown here is derived from an EMBL/GenBank/DDBJ whole genome shotgun (WGS) entry which is preliminary data.</text>
</comment>
<feature type="region of interest" description="Disordered" evidence="1">
    <location>
        <begin position="1"/>
        <end position="29"/>
    </location>
</feature>
<feature type="compositionally biased region" description="Polar residues" evidence="1">
    <location>
        <begin position="10"/>
        <end position="20"/>
    </location>
</feature>
<dbReference type="AlphaFoldDB" id="A0A6A4RXT5"/>
<reference evidence="2 3" key="1">
    <citation type="submission" date="2019-06" db="EMBL/GenBank/DDBJ databases">
        <title>Draft genomes of female and male turbot (Scophthalmus maximus).</title>
        <authorList>
            <person name="Xu H."/>
            <person name="Xu X.-W."/>
            <person name="Shao C."/>
            <person name="Chen S."/>
        </authorList>
    </citation>
    <scope>NUCLEOTIDE SEQUENCE [LARGE SCALE GENOMIC DNA]</scope>
    <source>
        <strain evidence="2">Ysfricsl-2016a</strain>
        <tissue evidence="2">Blood</tissue>
    </source>
</reference>
<sequence>MGRRERAAPTRSQIDSLQTRAENHHGAASPCQPAALALASASSSTAGGPGAAVRVAPLPPALLPLVTETTLLFFGAFYDQYSKLEFCKTKNEREQSSNNNNKRQRCSN</sequence>
<evidence type="ECO:0000313" key="3">
    <source>
        <dbReference type="Proteomes" id="UP000438429"/>
    </source>
</evidence>